<dbReference type="Pfam" id="PF03870">
    <property type="entry name" value="RNA_pol_Rpb8"/>
    <property type="match status" value="1"/>
</dbReference>
<name>A0ABR2YUH9_9CHLO</name>
<dbReference type="PIRSF" id="PIRSF000779">
    <property type="entry name" value="RNA_pol_Rpb8"/>
    <property type="match status" value="1"/>
</dbReference>
<dbReference type="EMBL" id="JALJOT010000005">
    <property type="protein sequence ID" value="KAK9915408.1"/>
    <property type="molecule type" value="Genomic_DNA"/>
</dbReference>
<accession>A0ABR2YUH9</accession>
<evidence type="ECO:0000256" key="1">
    <source>
        <dbReference type="ARBA" id="ARBA00004123"/>
    </source>
</evidence>
<comment type="similarity">
    <text evidence="2 4">Belongs to the eukaryotic RPB8 RNA polymerase subunit family.</text>
</comment>
<gene>
    <name evidence="5" type="ORF">WJX75_008778</name>
</gene>
<evidence type="ECO:0000256" key="2">
    <source>
        <dbReference type="ARBA" id="ARBA00008912"/>
    </source>
</evidence>
<sequence length="151" mass="17145">MSRELFNDVFEVLEKDPDGKQFDKVSRFRCHSDLFGMGLMVDINTDIYPVKVGERLRLVLAPTINLDDTPTDGTYNATMQSSRKTKMDEFEYVTYGKIFKYADAGVDTNTNATQVQVYFSFGGLLMQLTGDVDKLQELQVDSNVYLLLKKG</sequence>
<dbReference type="SMART" id="SM00658">
    <property type="entry name" value="RPOL8c"/>
    <property type="match status" value="1"/>
</dbReference>
<keyword evidence="6" id="KW-1185">Reference proteome</keyword>
<evidence type="ECO:0000313" key="5">
    <source>
        <dbReference type="EMBL" id="KAK9915408.1"/>
    </source>
</evidence>
<dbReference type="PANTHER" id="PTHR10917:SF0">
    <property type="entry name" value="DNA-DIRECTED RNA POLYMERASES I, II, AND III SUBUNIT RPABC3"/>
    <property type="match status" value="1"/>
</dbReference>
<evidence type="ECO:0008006" key="7">
    <source>
        <dbReference type="Google" id="ProtNLM"/>
    </source>
</evidence>
<reference evidence="5 6" key="1">
    <citation type="journal article" date="2024" name="Nat. Commun.">
        <title>Phylogenomics reveals the evolutionary origins of lichenization in chlorophyte algae.</title>
        <authorList>
            <person name="Puginier C."/>
            <person name="Libourel C."/>
            <person name="Otte J."/>
            <person name="Skaloud P."/>
            <person name="Haon M."/>
            <person name="Grisel S."/>
            <person name="Petersen M."/>
            <person name="Berrin J.G."/>
            <person name="Delaux P.M."/>
            <person name="Dal Grande F."/>
            <person name="Keller J."/>
        </authorList>
    </citation>
    <scope>NUCLEOTIDE SEQUENCE [LARGE SCALE GENOMIC DNA]</scope>
    <source>
        <strain evidence="5 6">SAG 216-7</strain>
    </source>
</reference>
<protein>
    <recommendedName>
        <fullName evidence="7">DNA-directed RNA polymerases I, II, and III subunit RPABC3</fullName>
    </recommendedName>
</protein>
<organism evidence="5 6">
    <name type="scientific">Coccomyxa subellipsoidea</name>
    <dbReference type="NCBI Taxonomy" id="248742"/>
    <lineage>
        <taxon>Eukaryota</taxon>
        <taxon>Viridiplantae</taxon>
        <taxon>Chlorophyta</taxon>
        <taxon>core chlorophytes</taxon>
        <taxon>Trebouxiophyceae</taxon>
        <taxon>Trebouxiophyceae incertae sedis</taxon>
        <taxon>Coccomyxaceae</taxon>
        <taxon>Coccomyxa</taxon>
    </lineage>
</organism>
<evidence type="ECO:0000256" key="3">
    <source>
        <dbReference type="ARBA" id="ARBA00023242"/>
    </source>
</evidence>
<proteinExistence type="inferred from homology"/>
<keyword evidence="3 4" id="KW-0539">Nucleus</keyword>
<comment type="subcellular location">
    <subcellularLocation>
        <location evidence="1">Nucleus</location>
    </subcellularLocation>
</comment>
<evidence type="ECO:0000256" key="4">
    <source>
        <dbReference type="PIRNR" id="PIRNR000779"/>
    </source>
</evidence>
<dbReference type="SUPFAM" id="SSF50249">
    <property type="entry name" value="Nucleic acid-binding proteins"/>
    <property type="match status" value="1"/>
</dbReference>
<dbReference type="Proteomes" id="UP001491310">
    <property type="component" value="Unassembled WGS sequence"/>
</dbReference>
<dbReference type="Gene3D" id="2.40.50.140">
    <property type="entry name" value="Nucleic acid-binding proteins"/>
    <property type="match status" value="1"/>
</dbReference>
<dbReference type="PANTHER" id="PTHR10917">
    <property type="entry name" value="DNA-DIRECTED RNA POLYMERASES I, II, AND III SUBUNIT RPABC3"/>
    <property type="match status" value="1"/>
</dbReference>
<dbReference type="InterPro" id="IPR005570">
    <property type="entry name" value="RPABC3"/>
</dbReference>
<dbReference type="InterPro" id="IPR012340">
    <property type="entry name" value="NA-bd_OB-fold"/>
</dbReference>
<evidence type="ECO:0000313" key="6">
    <source>
        <dbReference type="Proteomes" id="UP001491310"/>
    </source>
</evidence>
<comment type="caution">
    <text evidence="5">The sequence shown here is derived from an EMBL/GenBank/DDBJ whole genome shotgun (WGS) entry which is preliminary data.</text>
</comment>